<accession>A0A7S0V305</accession>
<dbReference type="PANTHER" id="PTHR31051">
    <property type="entry name" value="PROTEASOME ASSEMBLY CHAPERONE 3"/>
    <property type="match status" value="1"/>
</dbReference>
<reference evidence="1" key="1">
    <citation type="submission" date="2021-01" db="EMBL/GenBank/DDBJ databases">
        <authorList>
            <person name="Corre E."/>
            <person name="Pelletier E."/>
            <person name="Niang G."/>
            <person name="Scheremetjew M."/>
            <person name="Finn R."/>
            <person name="Kale V."/>
            <person name="Holt S."/>
            <person name="Cochrane G."/>
            <person name="Meng A."/>
            <person name="Brown T."/>
            <person name="Cohen L."/>
        </authorList>
    </citation>
    <scope>NUCLEOTIDE SEQUENCE</scope>
    <source>
        <strain evidence="1">SAG 63-3</strain>
    </source>
</reference>
<dbReference type="PANTHER" id="PTHR31051:SF1">
    <property type="entry name" value="PROTEASOME ASSEMBLY CHAPERONE 3"/>
    <property type="match status" value="1"/>
</dbReference>
<evidence type="ECO:0000313" key="1">
    <source>
        <dbReference type="EMBL" id="CAD8778815.1"/>
    </source>
</evidence>
<dbReference type="GO" id="GO:0043248">
    <property type="term" value="P:proteasome assembly"/>
    <property type="evidence" value="ECO:0007669"/>
    <property type="project" value="InterPro"/>
</dbReference>
<evidence type="ECO:0008006" key="2">
    <source>
        <dbReference type="Google" id="ProtNLM"/>
    </source>
</evidence>
<name>A0A7S0V305_9CHLO</name>
<gene>
    <name evidence="1" type="ORF">PPAR00522_LOCUS13899</name>
</gene>
<sequence>MAEMSLSVKNSFVRTEAFAYKIDGKLTNVLWSEYSDYLMLIISQLGTTGTVVCARKEKNIDGDDNYNLSTLMGKRDEPGIHYICKQISEMASSYNYERPILFSIALENHLPSTMKQVLSAIAQDNIWLMAIAAAKAARQRLNRPIGELLEDNDV</sequence>
<dbReference type="Pfam" id="PF10178">
    <property type="entry name" value="PAC3"/>
    <property type="match status" value="1"/>
</dbReference>
<protein>
    <recommendedName>
        <fullName evidence="2">Proteasome assembly chaperone 3</fullName>
    </recommendedName>
</protein>
<proteinExistence type="predicted"/>
<dbReference type="InterPro" id="IPR018788">
    <property type="entry name" value="Proteasome_assmbl_chp_3"/>
</dbReference>
<organism evidence="1">
    <name type="scientific">Polytomella parva</name>
    <dbReference type="NCBI Taxonomy" id="51329"/>
    <lineage>
        <taxon>Eukaryota</taxon>
        <taxon>Viridiplantae</taxon>
        <taxon>Chlorophyta</taxon>
        <taxon>core chlorophytes</taxon>
        <taxon>Chlorophyceae</taxon>
        <taxon>CS clade</taxon>
        <taxon>Chlamydomonadales</taxon>
        <taxon>Chlamydomonadaceae</taxon>
        <taxon>Polytomella</taxon>
    </lineage>
</organism>
<dbReference type="EMBL" id="HBFM01021328">
    <property type="protein sequence ID" value="CAD8778815.1"/>
    <property type="molecule type" value="Transcribed_RNA"/>
</dbReference>
<dbReference type="Gene3D" id="3.30.230.90">
    <property type="match status" value="1"/>
</dbReference>
<dbReference type="AlphaFoldDB" id="A0A7S0V305"/>
<dbReference type="InterPro" id="IPR053720">
    <property type="entry name" value="Psm_Assembly_Chaperone"/>
</dbReference>